<organism evidence="9 10">
    <name type="scientific">Canna indica</name>
    <name type="common">Indian-shot</name>
    <dbReference type="NCBI Taxonomy" id="4628"/>
    <lineage>
        <taxon>Eukaryota</taxon>
        <taxon>Viridiplantae</taxon>
        <taxon>Streptophyta</taxon>
        <taxon>Embryophyta</taxon>
        <taxon>Tracheophyta</taxon>
        <taxon>Spermatophyta</taxon>
        <taxon>Magnoliopsida</taxon>
        <taxon>Liliopsida</taxon>
        <taxon>Zingiberales</taxon>
        <taxon>Cannaceae</taxon>
        <taxon>Canna</taxon>
    </lineage>
</organism>
<feature type="transmembrane region" description="Helical" evidence="8">
    <location>
        <begin position="52"/>
        <end position="72"/>
    </location>
</feature>
<dbReference type="InterPro" id="IPR023271">
    <property type="entry name" value="Aquaporin-like"/>
</dbReference>
<dbReference type="AlphaFoldDB" id="A0AAQ3KX08"/>
<keyword evidence="2 7" id="KW-0813">Transport</keyword>
<gene>
    <name evidence="9" type="ORF">Cni_G23353</name>
</gene>
<evidence type="ECO:0000256" key="3">
    <source>
        <dbReference type="ARBA" id="ARBA00022692"/>
    </source>
</evidence>
<keyword evidence="6 8" id="KW-0472">Membrane</keyword>
<reference evidence="9 10" key="1">
    <citation type="submission" date="2023-10" db="EMBL/GenBank/DDBJ databases">
        <title>Chromosome-scale genome assembly provides insights into flower coloration mechanisms of Canna indica.</title>
        <authorList>
            <person name="Li C."/>
        </authorList>
    </citation>
    <scope>NUCLEOTIDE SEQUENCE [LARGE SCALE GENOMIC DNA]</scope>
    <source>
        <tissue evidence="9">Flower</tissue>
    </source>
</reference>
<feature type="transmembrane region" description="Helical" evidence="8">
    <location>
        <begin position="143"/>
        <end position="161"/>
    </location>
</feature>
<keyword evidence="4 8" id="KW-1133">Transmembrane helix</keyword>
<dbReference type="SUPFAM" id="SSF81338">
    <property type="entry name" value="Aquaporin-like"/>
    <property type="match status" value="1"/>
</dbReference>
<accession>A0AAQ3KX08</accession>
<evidence type="ECO:0000256" key="4">
    <source>
        <dbReference type="ARBA" id="ARBA00022989"/>
    </source>
</evidence>
<protein>
    <submittedName>
        <fullName evidence="9">Uncharacterized protein</fullName>
    </submittedName>
</protein>
<feature type="transmembrane region" description="Helical" evidence="8">
    <location>
        <begin position="215"/>
        <end position="235"/>
    </location>
</feature>
<dbReference type="Pfam" id="PF00230">
    <property type="entry name" value="MIP"/>
    <property type="match status" value="1"/>
</dbReference>
<dbReference type="PROSITE" id="PS00221">
    <property type="entry name" value="MIP"/>
    <property type="match status" value="1"/>
</dbReference>
<evidence type="ECO:0000256" key="6">
    <source>
        <dbReference type="ARBA" id="ARBA00023136"/>
    </source>
</evidence>
<dbReference type="PANTHER" id="PTHR45665:SF26">
    <property type="entry name" value="AQUAPORIN TIP4-1"/>
    <property type="match status" value="1"/>
</dbReference>
<dbReference type="EMBL" id="CP136896">
    <property type="protein sequence ID" value="WOL14573.1"/>
    <property type="molecule type" value="Genomic_DNA"/>
</dbReference>
<sequence length="251" mass="26188">MAKIALGTRKELTDPDFARSVLTELLLTFLFIFGAVGAVMTADKMGGGPGTITGLAAVAAATTMLVAVMIAVGKDASAGHLNPAVTIGFAAGGYVTVFRCVLYVAAQLAGSSMACFLLKYITGEELDVGVHVLGAGMRPLQGLLMELVLTFTMVFSIYAIIADPKKGTVSSLAPLLIGLVVGANTLVGGPISGPSMNPARSFGPALVCWSWADHWVYWAGPMAGSWLAGFVYDWLFLARGHDLLPVDEEAF</sequence>
<evidence type="ECO:0000313" key="10">
    <source>
        <dbReference type="Proteomes" id="UP001327560"/>
    </source>
</evidence>
<feature type="transmembrane region" description="Helical" evidence="8">
    <location>
        <begin position="84"/>
        <end position="106"/>
    </location>
</feature>
<keyword evidence="5" id="KW-0346">Stress response</keyword>
<evidence type="ECO:0000256" key="1">
    <source>
        <dbReference type="ARBA" id="ARBA00004141"/>
    </source>
</evidence>
<dbReference type="InterPro" id="IPR000425">
    <property type="entry name" value="MIP"/>
</dbReference>
<name>A0AAQ3KX08_9LILI</name>
<dbReference type="PRINTS" id="PR00783">
    <property type="entry name" value="MINTRINSICP"/>
</dbReference>
<evidence type="ECO:0000256" key="7">
    <source>
        <dbReference type="RuleBase" id="RU000477"/>
    </source>
</evidence>
<comment type="similarity">
    <text evidence="7">Belongs to the MIP/aquaporin (TC 1.A.8) family.</text>
</comment>
<dbReference type="InterPro" id="IPR034294">
    <property type="entry name" value="Aquaporin_transptr"/>
</dbReference>
<keyword evidence="10" id="KW-1185">Reference proteome</keyword>
<dbReference type="PANTHER" id="PTHR45665">
    <property type="entry name" value="AQUAPORIN-8"/>
    <property type="match status" value="1"/>
</dbReference>
<dbReference type="Proteomes" id="UP001327560">
    <property type="component" value="Chromosome 7"/>
</dbReference>
<dbReference type="InterPro" id="IPR022357">
    <property type="entry name" value="MIP_CS"/>
</dbReference>
<feature type="transmembrane region" description="Helical" evidence="8">
    <location>
        <begin position="21"/>
        <end position="40"/>
    </location>
</feature>
<feature type="transmembrane region" description="Helical" evidence="8">
    <location>
        <begin position="173"/>
        <end position="195"/>
    </location>
</feature>
<comment type="subcellular location">
    <subcellularLocation>
        <location evidence="1">Membrane</location>
        <topology evidence="1">Multi-pass membrane protein</topology>
    </subcellularLocation>
</comment>
<dbReference type="GO" id="GO:0015250">
    <property type="term" value="F:water channel activity"/>
    <property type="evidence" value="ECO:0007669"/>
    <property type="project" value="TreeGrafter"/>
</dbReference>
<keyword evidence="3 7" id="KW-0812">Transmembrane</keyword>
<evidence type="ECO:0000313" key="9">
    <source>
        <dbReference type="EMBL" id="WOL14573.1"/>
    </source>
</evidence>
<proteinExistence type="inferred from homology"/>
<dbReference type="Gene3D" id="1.20.1080.10">
    <property type="entry name" value="Glycerol uptake facilitator protein"/>
    <property type="match status" value="1"/>
</dbReference>
<evidence type="ECO:0000256" key="5">
    <source>
        <dbReference type="ARBA" id="ARBA00023016"/>
    </source>
</evidence>
<evidence type="ECO:0000256" key="8">
    <source>
        <dbReference type="SAM" id="Phobius"/>
    </source>
</evidence>
<dbReference type="GO" id="GO:0016020">
    <property type="term" value="C:membrane"/>
    <property type="evidence" value="ECO:0007669"/>
    <property type="project" value="UniProtKB-SubCell"/>
</dbReference>
<evidence type="ECO:0000256" key="2">
    <source>
        <dbReference type="ARBA" id="ARBA00022448"/>
    </source>
</evidence>